<name>A0A4Z1E751_9HELO</name>
<feature type="compositionally biased region" description="Polar residues" evidence="1">
    <location>
        <begin position="844"/>
        <end position="857"/>
    </location>
</feature>
<keyword evidence="3" id="KW-1185">Reference proteome</keyword>
<evidence type="ECO:0000313" key="3">
    <source>
        <dbReference type="Proteomes" id="UP000297777"/>
    </source>
</evidence>
<proteinExistence type="predicted"/>
<reference evidence="2 3" key="1">
    <citation type="submission" date="2017-12" db="EMBL/GenBank/DDBJ databases">
        <title>Comparative genomics of Botrytis spp.</title>
        <authorList>
            <person name="Valero-Jimenez C.A."/>
            <person name="Tapia P."/>
            <person name="Veloso J."/>
            <person name="Silva-Moreno E."/>
            <person name="Staats M."/>
            <person name="Valdes J.H."/>
            <person name="Van Kan J.A.L."/>
        </authorList>
    </citation>
    <scope>NUCLEOTIDE SEQUENCE [LARGE SCALE GENOMIC DNA]</scope>
    <source>
        <strain evidence="2 3">Bt9001</strain>
    </source>
</reference>
<accession>A0A4Z1E751</accession>
<dbReference type="OrthoDB" id="1577640at2759"/>
<sequence>MKSYNITNATDSSSLRLDLSTAARSFGKFLFNNKDLQPLFQDFIATSKVRVSWNMFLEGWRTFSIPDQIEKALFEVWPINISRKSSYSISYRVRWEAPKYIREHFVEGQLLGDVLTLTGNTSGTIALNCRDYLRSAWQDIGLYISEAVEARLCNKVISAKHDVLDIDLLYNNIEDKSNVEIKITANHCVHEQAVLAMSWVCAVSRKSLNETLYYSSVLVKCLDNTLASELGSSRRSVDRISLVTYSLLITPESAGTHYFLAYLLPRDFQSNRAPMVRGLEISFPDMALVTGCLSLVMFDGGLVANGLNSVLFPVGEIMEDNPMALLPENDARLEESKPIRLIERRCFLGWVPEASILIGTGKYPVANREWSKAAKVPDNRPIKSYSLTFGTGGTGLITATGSLGWTTSSMPSTITRKIEKDIHEVLKDGENDTILMYDSERQIARYLPKSCVVLFLAHARITHLGWQVVRGSEITHLNLAKPSSSGLEANNALISNLQLQLKKTDSQSVNGYRLDSLGGFVKAIWQALDDIGTGLRSIQKEFSRAQEGPPRYIYGVEYMDTVDMREEKETKRVAISQPWAYLTKDYPATIFCGSLKHPIVPDRPELICQAWQIVSSGKDHLVVTSSVVQHFLRKAREGLCEHVEWRFDGELINNHRIDKKGTVHHGQRLFTTSSPQPNHSLLELLAEIPNGSFIFTQSKLSKGCSESIPSQAVTQISGCDGQNRRIKLDLLTESTGKYTKDVLRHGNGLYSLGKEIATSSDLSTSAHHDNLMENHRLSPLIRYPIVIPRSPFHIPNEEDRHKALKFVPSPTTDISSNDSFSKENFAEASSNRYSLISTELCRNSNGRSVANSSQDSQKIIRKSEKVDLRTKQNIIQSDSGNE</sequence>
<dbReference type="EMBL" id="PQXH01000239">
    <property type="protein sequence ID" value="TGO07895.1"/>
    <property type="molecule type" value="Genomic_DNA"/>
</dbReference>
<feature type="region of interest" description="Disordered" evidence="1">
    <location>
        <begin position="844"/>
        <end position="864"/>
    </location>
</feature>
<comment type="caution">
    <text evidence="2">The sequence shown here is derived from an EMBL/GenBank/DDBJ whole genome shotgun (WGS) entry which is preliminary data.</text>
</comment>
<dbReference type="AlphaFoldDB" id="A0A4Z1E751"/>
<evidence type="ECO:0000256" key="1">
    <source>
        <dbReference type="SAM" id="MobiDB-lite"/>
    </source>
</evidence>
<dbReference type="Proteomes" id="UP000297777">
    <property type="component" value="Unassembled WGS sequence"/>
</dbReference>
<protein>
    <submittedName>
        <fullName evidence="2">Uncharacterized protein</fullName>
    </submittedName>
</protein>
<gene>
    <name evidence="2" type="ORF">BTUL_0239g00050</name>
</gene>
<evidence type="ECO:0000313" key="2">
    <source>
        <dbReference type="EMBL" id="TGO07895.1"/>
    </source>
</evidence>
<organism evidence="2 3">
    <name type="scientific">Botrytis tulipae</name>
    <dbReference type="NCBI Taxonomy" id="87230"/>
    <lineage>
        <taxon>Eukaryota</taxon>
        <taxon>Fungi</taxon>
        <taxon>Dikarya</taxon>
        <taxon>Ascomycota</taxon>
        <taxon>Pezizomycotina</taxon>
        <taxon>Leotiomycetes</taxon>
        <taxon>Helotiales</taxon>
        <taxon>Sclerotiniaceae</taxon>
        <taxon>Botrytis</taxon>
    </lineage>
</organism>